<keyword evidence="12" id="KW-1185">Reference proteome</keyword>
<dbReference type="HAMAP" id="MF_00099">
    <property type="entry name" value="CheB_chemtxs"/>
    <property type="match status" value="1"/>
</dbReference>
<feature type="region of interest" description="Disordered" evidence="8">
    <location>
        <begin position="146"/>
        <end position="175"/>
    </location>
</feature>
<feature type="active site" evidence="5 6">
    <location>
        <position position="186"/>
    </location>
</feature>
<feature type="active site" evidence="5 6">
    <location>
        <position position="212"/>
    </location>
</feature>
<dbReference type="PANTHER" id="PTHR42872">
    <property type="entry name" value="PROTEIN-GLUTAMATE METHYLESTERASE/PROTEIN-GLUTAMINE GLUTAMINASE"/>
    <property type="match status" value="1"/>
</dbReference>
<dbReference type="Gene3D" id="3.40.50.180">
    <property type="entry name" value="Methylesterase CheB, C-terminal domain"/>
    <property type="match status" value="1"/>
</dbReference>
<dbReference type="SUPFAM" id="SSF52738">
    <property type="entry name" value="Methylesterase CheB, C-terminal domain"/>
    <property type="match status" value="1"/>
</dbReference>
<evidence type="ECO:0000313" key="12">
    <source>
        <dbReference type="Proteomes" id="UP000217448"/>
    </source>
</evidence>
<comment type="caution">
    <text evidence="11">The sequence shown here is derived from an EMBL/GenBank/DDBJ whole genome shotgun (WGS) entry which is preliminary data.</text>
</comment>
<dbReference type="SUPFAM" id="SSF52172">
    <property type="entry name" value="CheY-like"/>
    <property type="match status" value="1"/>
</dbReference>
<dbReference type="InterPro" id="IPR035909">
    <property type="entry name" value="CheB_C"/>
</dbReference>
<reference evidence="12" key="1">
    <citation type="submission" date="2023-07" db="EMBL/GenBank/DDBJ databases">
        <title>Yangia mangrovi SAOS 153D genome.</title>
        <authorList>
            <person name="Verma A."/>
            <person name="Pal Y."/>
            <person name="Sundharam S."/>
            <person name="Bisht B."/>
            <person name="Srinivasan K."/>
        </authorList>
    </citation>
    <scope>NUCLEOTIDE SEQUENCE [LARGE SCALE GENOMIC DNA]</scope>
    <source>
        <strain evidence="12">SAOS 153D</strain>
    </source>
</reference>
<keyword evidence="5 7" id="KW-0597">Phosphoprotein</keyword>
<comment type="function">
    <text evidence="5">Involved in chemotaxis. Part of a chemotaxis signal transduction system that modulates chemotaxis in response to various stimuli. Catalyzes the demethylation of specific methylglutamate residues introduced into the chemoreceptors (methyl-accepting chemotaxis proteins or MCP) by CheR. Also mediates the irreversible deamidation of specific glutamine residues to glutamic acid.</text>
</comment>
<feature type="modified residue" description="4-aspartylphosphate" evidence="5 7">
    <location>
        <position position="60"/>
    </location>
</feature>
<dbReference type="Pfam" id="PF01339">
    <property type="entry name" value="CheB_methylest"/>
    <property type="match status" value="1"/>
</dbReference>
<dbReference type="InterPro" id="IPR008248">
    <property type="entry name" value="CheB-like"/>
</dbReference>
<proteinExistence type="inferred from homology"/>
<comment type="similarity">
    <text evidence="5">Belongs to the CheB family.</text>
</comment>
<evidence type="ECO:0000256" key="6">
    <source>
        <dbReference type="PROSITE-ProRule" id="PRU00050"/>
    </source>
</evidence>
<dbReference type="Pfam" id="PF00072">
    <property type="entry name" value="Response_reg"/>
    <property type="match status" value="1"/>
</dbReference>
<comment type="PTM">
    <text evidence="5">Phosphorylated by CheA. Phosphorylation of the N-terminal regulatory domain activates the methylesterase activity.</text>
</comment>
<sequence>MTRPNAPVRVLIVDDSAAARAAFRRLLEDDPGIVVHGVAGDPFEAAKLMRAQLPDVMLLDLQLPRMDGLTFLRKVMAQHPLPVVICSSFTEKGSRKAMEALQCGASEVIGKPSLVTAEQRSEAQIQLCDAVHAAASSRLGRKGVAKAQQEPLRPGPKLTADVILPPRPASPDVGPPKGHIIALGASTGGTEALAAVLEKLPADMPPIIVVQHMPEHFTRSFAERLDTLCDLDVSEARAGDRPERGRVLIAPGNRHMLLRRNGGGYRLDLLEGAYVSRHRPSVDVLFRSVAQAAGNKALGLIMTGMGDDGAQGLLEMRQAGAETFGQDEATSVVFGMPKEAMAKGAVDRMLPLGRISSTLVNWANLRRSGPLAGPKSR</sequence>
<dbReference type="Gene3D" id="3.40.50.2300">
    <property type="match status" value="1"/>
</dbReference>
<dbReference type="EC" id="3.5.1.44" evidence="5"/>
<dbReference type="SMART" id="SM00448">
    <property type="entry name" value="REC"/>
    <property type="match status" value="1"/>
</dbReference>
<keyword evidence="2 5" id="KW-0145">Chemotaxis</keyword>
<dbReference type="PROSITE" id="PS50110">
    <property type="entry name" value="RESPONSE_REGULATORY"/>
    <property type="match status" value="1"/>
</dbReference>
<evidence type="ECO:0000259" key="9">
    <source>
        <dbReference type="PROSITE" id="PS50110"/>
    </source>
</evidence>
<evidence type="ECO:0000256" key="5">
    <source>
        <dbReference type="HAMAP-Rule" id="MF_00099"/>
    </source>
</evidence>
<name>A0ABT2KPP8_9RHOB</name>
<evidence type="ECO:0000256" key="8">
    <source>
        <dbReference type="SAM" id="MobiDB-lite"/>
    </source>
</evidence>
<dbReference type="CDD" id="cd17541">
    <property type="entry name" value="REC_CheB-like"/>
    <property type="match status" value="1"/>
</dbReference>
<dbReference type="Proteomes" id="UP000217448">
    <property type="component" value="Unassembled WGS sequence"/>
</dbReference>
<comment type="catalytic activity">
    <reaction evidence="4 5">
        <text>[protein]-L-glutamate 5-O-methyl ester + H2O = L-glutamyl-[protein] + methanol + H(+)</text>
        <dbReference type="Rhea" id="RHEA:23236"/>
        <dbReference type="Rhea" id="RHEA-COMP:10208"/>
        <dbReference type="Rhea" id="RHEA-COMP:10311"/>
        <dbReference type="ChEBI" id="CHEBI:15377"/>
        <dbReference type="ChEBI" id="CHEBI:15378"/>
        <dbReference type="ChEBI" id="CHEBI:17790"/>
        <dbReference type="ChEBI" id="CHEBI:29973"/>
        <dbReference type="ChEBI" id="CHEBI:82795"/>
        <dbReference type="EC" id="3.1.1.61"/>
    </reaction>
</comment>
<accession>A0ABT2KPP8</accession>
<dbReference type="InterPro" id="IPR000673">
    <property type="entry name" value="Sig_transdc_resp-reg_Me-estase"/>
</dbReference>
<keyword evidence="3 5" id="KW-0378">Hydrolase</keyword>
<dbReference type="CDD" id="cd16432">
    <property type="entry name" value="CheB_Rec"/>
    <property type="match status" value="1"/>
</dbReference>
<gene>
    <name evidence="5" type="primary">cheB</name>
    <name evidence="11" type="ORF">CLG85_016480</name>
</gene>
<comment type="subcellular location">
    <subcellularLocation>
        <location evidence="5">Cytoplasm</location>
    </subcellularLocation>
</comment>
<dbReference type="PIRSF" id="PIRSF000876">
    <property type="entry name" value="RR_chemtxs_CheB"/>
    <property type="match status" value="1"/>
</dbReference>
<comment type="catalytic activity">
    <reaction evidence="5">
        <text>L-glutaminyl-[protein] + H2O = L-glutamyl-[protein] + NH4(+)</text>
        <dbReference type="Rhea" id="RHEA:16441"/>
        <dbReference type="Rhea" id="RHEA-COMP:10207"/>
        <dbReference type="Rhea" id="RHEA-COMP:10208"/>
        <dbReference type="ChEBI" id="CHEBI:15377"/>
        <dbReference type="ChEBI" id="CHEBI:28938"/>
        <dbReference type="ChEBI" id="CHEBI:29973"/>
        <dbReference type="ChEBI" id="CHEBI:30011"/>
        <dbReference type="EC" id="3.5.1.44"/>
    </reaction>
</comment>
<comment type="domain">
    <text evidence="5">Contains a C-terminal catalytic domain, and an N-terminal region which modulates catalytic activity.</text>
</comment>
<keyword evidence="1 5" id="KW-0963">Cytoplasm</keyword>
<evidence type="ECO:0000256" key="7">
    <source>
        <dbReference type="PROSITE-ProRule" id="PRU00169"/>
    </source>
</evidence>
<feature type="active site" evidence="5 6">
    <location>
        <position position="308"/>
    </location>
</feature>
<dbReference type="NCBIfam" id="NF001965">
    <property type="entry name" value="PRK00742.1"/>
    <property type="match status" value="1"/>
</dbReference>
<dbReference type="InterPro" id="IPR001789">
    <property type="entry name" value="Sig_transdc_resp-reg_receiver"/>
</dbReference>
<evidence type="ECO:0000256" key="4">
    <source>
        <dbReference type="ARBA" id="ARBA00048267"/>
    </source>
</evidence>
<feature type="domain" description="CheB-type methylesterase" evidence="10">
    <location>
        <begin position="175"/>
        <end position="366"/>
    </location>
</feature>
<evidence type="ECO:0000259" key="10">
    <source>
        <dbReference type="PROSITE" id="PS50122"/>
    </source>
</evidence>
<evidence type="ECO:0000256" key="2">
    <source>
        <dbReference type="ARBA" id="ARBA00022500"/>
    </source>
</evidence>
<evidence type="ECO:0000256" key="1">
    <source>
        <dbReference type="ARBA" id="ARBA00022490"/>
    </source>
</evidence>
<dbReference type="EMBL" id="NTHN02000032">
    <property type="protein sequence ID" value="MCT4371826.1"/>
    <property type="molecule type" value="Genomic_DNA"/>
</dbReference>
<feature type="domain" description="Response regulatory" evidence="9">
    <location>
        <begin position="9"/>
        <end position="126"/>
    </location>
</feature>
<dbReference type="PROSITE" id="PS50122">
    <property type="entry name" value="CHEB"/>
    <property type="match status" value="1"/>
</dbReference>
<dbReference type="RefSeq" id="WP_260349653.1">
    <property type="nucleotide sequence ID" value="NZ_NTHN02000032.1"/>
</dbReference>
<evidence type="ECO:0000256" key="3">
    <source>
        <dbReference type="ARBA" id="ARBA00022801"/>
    </source>
</evidence>
<evidence type="ECO:0000313" key="11">
    <source>
        <dbReference type="EMBL" id="MCT4371826.1"/>
    </source>
</evidence>
<dbReference type="NCBIfam" id="NF009206">
    <property type="entry name" value="PRK12555.1"/>
    <property type="match status" value="1"/>
</dbReference>
<protein>
    <recommendedName>
        <fullName evidence="5">Protein-glutamate methylesterase/protein-glutamine glutaminase</fullName>
        <ecNumber evidence="5">3.1.1.61</ecNumber>
        <ecNumber evidence="5">3.5.1.44</ecNumber>
    </recommendedName>
</protein>
<organism evidence="11 12">
    <name type="scientific">Alloyangia mangrovi</name>
    <dbReference type="NCBI Taxonomy" id="1779329"/>
    <lineage>
        <taxon>Bacteria</taxon>
        <taxon>Pseudomonadati</taxon>
        <taxon>Pseudomonadota</taxon>
        <taxon>Alphaproteobacteria</taxon>
        <taxon>Rhodobacterales</taxon>
        <taxon>Roseobacteraceae</taxon>
        <taxon>Alloyangia</taxon>
    </lineage>
</organism>
<dbReference type="PANTHER" id="PTHR42872:SF6">
    <property type="entry name" value="PROTEIN-GLUTAMATE METHYLESTERASE_PROTEIN-GLUTAMINE GLUTAMINASE"/>
    <property type="match status" value="1"/>
</dbReference>
<dbReference type="InterPro" id="IPR011006">
    <property type="entry name" value="CheY-like_superfamily"/>
</dbReference>
<dbReference type="EC" id="3.1.1.61" evidence="5"/>